<keyword evidence="7" id="KW-1185">Reference proteome</keyword>
<dbReference type="Gene3D" id="3.50.50.60">
    <property type="entry name" value="FAD/NAD(P)-binding domain"/>
    <property type="match status" value="1"/>
</dbReference>
<dbReference type="RefSeq" id="WP_105532268.1">
    <property type="nucleotide sequence ID" value="NZ_PUGF01000011.1"/>
</dbReference>
<dbReference type="Proteomes" id="UP000237839">
    <property type="component" value="Unassembled WGS sequence"/>
</dbReference>
<dbReference type="PANTHER" id="PTHR13847:SF286">
    <property type="entry name" value="D-AMINO ACID DEHYDROGENASE"/>
    <property type="match status" value="1"/>
</dbReference>
<evidence type="ECO:0000256" key="3">
    <source>
        <dbReference type="ARBA" id="ARBA00022630"/>
    </source>
</evidence>
<dbReference type="SUPFAM" id="SSF51905">
    <property type="entry name" value="FAD/NAD(P)-binding domain"/>
    <property type="match status" value="1"/>
</dbReference>
<comment type="similarity">
    <text evidence="2">Belongs to the DadA oxidoreductase family.</text>
</comment>
<dbReference type="GO" id="GO:0005737">
    <property type="term" value="C:cytoplasm"/>
    <property type="evidence" value="ECO:0007669"/>
    <property type="project" value="TreeGrafter"/>
</dbReference>
<protein>
    <submittedName>
        <fullName evidence="6">FAD dependent oxidoreductase TIGR03364</fullName>
    </submittedName>
</protein>
<dbReference type="AlphaFoldDB" id="A0A2S9GYJ6"/>
<evidence type="ECO:0000313" key="7">
    <source>
        <dbReference type="Proteomes" id="UP000237839"/>
    </source>
</evidence>
<accession>A0A2S9GYJ6</accession>
<dbReference type="InterPro" id="IPR017741">
    <property type="entry name" value="FAD-dependent_OxRdtase_HpnW"/>
</dbReference>
<keyword evidence="4" id="KW-0560">Oxidoreductase</keyword>
<dbReference type="OrthoDB" id="9799943at2"/>
<comment type="cofactor">
    <cofactor evidence="1">
        <name>FAD</name>
        <dbReference type="ChEBI" id="CHEBI:57692"/>
    </cofactor>
</comment>
<dbReference type="NCBIfam" id="TIGR03364">
    <property type="entry name" value="HpnW_proposed"/>
    <property type="match status" value="1"/>
</dbReference>
<dbReference type="PANTHER" id="PTHR13847">
    <property type="entry name" value="SARCOSINE DEHYDROGENASE-RELATED"/>
    <property type="match status" value="1"/>
</dbReference>
<reference evidence="6 7" key="1">
    <citation type="submission" date="2018-02" db="EMBL/GenBank/DDBJ databases">
        <title>Solimicrobium silvestre gen. nov., sp. nov., isolated from alpine forest soil.</title>
        <authorList>
            <person name="Margesin R."/>
            <person name="Albuquerque L."/>
            <person name="Zhang D.-C."/>
            <person name="Froufe H.J.C."/>
            <person name="Severino R."/>
            <person name="Roxo I."/>
            <person name="Egas C."/>
            <person name="Da Costa M.S."/>
        </authorList>
    </citation>
    <scope>NUCLEOTIDE SEQUENCE [LARGE SCALE GENOMIC DNA]</scope>
    <source>
        <strain evidence="6 7">S20-91</strain>
    </source>
</reference>
<gene>
    <name evidence="6" type="ORF">S2091_2508</name>
</gene>
<dbReference type="EMBL" id="PUGF01000011">
    <property type="protein sequence ID" value="PRC92778.1"/>
    <property type="molecule type" value="Genomic_DNA"/>
</dbReference>
<feature type="domain" description="FAD dependent oxidoreductase" evidence="5">
    <location>
        <begin position="8"/>
        <end position="370"/>
    </location>
</feature>
<evidence type="ECO:0000256" key="1">
    <source>
        <dbReference type="ARBA" id="ARBA00001974"/>
    </source>
</evidence>
<organism evidence="6 7">
    <name type="scientific">Solimicrobium silvestre</name>
    <dbReference type="NCBI Taxonomy" id="2099400"/>
    <lineage>
        <taxon>Bacteria</taxon>
        <taxon>Pseudomonadati</taxon>
        <taxon>Pseudomonadota</taxon>
        <taxon>Betaproteobacteria</taxon>
        <taxon>Burkholderiales</taxon>
        <taxon>Oxalobacteraceae</taxon>
        <taxon>Solimicrobium</taxon>
    </lineage>
</organism>
<name>A0A2S9GYJ6_9BURK</name>
<dbReference type="InterPro" id="IPR006076">
    <property type="entry name" value="FAD-dep_OxRdtase"/>
</dbReference>
<dbReference type="GO" id="GO:0016491">
    <property type="term" value="F:oxidoreductase activity"/>
    <property type="evidence" value="ECO:0007669"/>
    <property type="project" value="UniProtKB-KW"/>
</dbReference>
<evidence type="ECO:0000259" key="5">
    <source>
        <dbReference type="Pfam" id="PF01266"/>
    </source>
</evidence>
<dbReference type="InterPro" id="IPR036188">
    <property type="entry name" value="FAD/NAD-bd_sf"/>
</dbReference>
<keyword evidence="3" id="KW-0285">Flavoprotein</keyword>
<evidence type="ECO:0000256" key="2">
    <source>
        <dbReference type="ARBA" id="ARBA00009410"/>
    </source>
</evidence>
<proteinExistence type="inferred from homology"/>
<sequence length="374" mass="40017">MSVVSAHRVAIIGSGIVGLAHAWAASLRGDAVTVYERDTQAVGASVRNFGLGLVLGQPQGELYDMALRSRAMWLEFFRDTDCWHKAQGSLTVARTPAELAVIEAFQQECGAAYGTKLMNAAEVATHHATGLGGLYSGTEIALESRYAMGILAKWLAVRHGVKFEYGVQVNAIELPKLHSSTGIHYADQVVICSGHDFQTLYPQHYANLGAGVGIKRCALQMLRVANPGIQLAPALMTGLSTLRYEAYTECKALAEPLAALRAEVERTAPALLEHDIHLIVQQVGARGDLLIGDSHVHSETVSPFSRTDIDALILGLAENLLGRSLSVLEHWQGVYASGPNAYELITPAEHVLGVVITGGTGMSISFALAQKNLT</sequence>
<comment type="caution">
    <text evidence="6">The sequence shown here is derived from an EMBL/GenBank/DDBJ whole genome shotgun (WGS) entry which is preliminary data.</text>
</comment>
<evidence type="ECO:0000256" key="4">
    <source>
        <dbReference type="ARBA" id="ARBA00023002"/>
    </source>
</evidence>
<dbReference type="Pfam" id="PF01266">
    <property type="entry name" value="DAO"/>
    <property type="match status" value="1"/>
</dbReference>
<evidence type="ECO:0000313" key="6">
    <source>
        <dbReference type="EMBL" id="PRC92778.1"/>
    </source>
</evidence>
<dbReference type="Gene3D" id="3.30.9.10">
    <property type="entry name" value="D-Amino Acid Oxidase, subunit A, domain 2"/>
    <property type="match status" value="1"/>
</dbReference>